<dbReference type="EMBL" id="SUMB01000002">
    <property type="protein sequence ID" value="TJZ56911.1"/>
    <property type="molecule type" value="Genomic_DNA"/>
</dbReference>
<dbReference type="OrthoDB" id="3542505at2"/>
<dbReference type="PANTHER" id="PTHR46082">
    <property type="entry name" value="ATP/GTP-BINDING PROTEIN-RELATED"/>
    <property type="match status" value="1"/>
</dbReference>
<reference evidence="3 4" key="1">
    <citation type="submission" date="2019-04" db="EMBL/GenBank/DDBJ databases">
        <title>Streptomyces piniterrae sp. nov., a heliquinomycin-producing actinomycete isolated from rhizosphere soil of Pinus yunnanensis.</title>
        <authorList>
            <person name="Zhuang X."/>
            <person name="Zhao J."/>
        </authorList>
    </citation>
    <scope>NUCLEOTIDE SEQUENCE [LARGE SCALE GENOMIC DNA]</scope>
    <source>
        <strain evidence="4">jys28</strain>
    </source>
</reference>
<evidence type="ECO:0000259" key="2">
    <source>
        <dbReference type="Pfam" id="PF00656"/>
    </source>
</evidence>
<dbReference type="SUPFAM" id="SSF52129">
    <property type="entry name" value="Caspase-like"/>
    <property type="match status" value="1"/>
</dbReference>
<keyword evidence="4" id="KW-1185">Reference proteome</keyword>
<evidence type="ECO:0000313" key="3">
    <source>
        <dbReference type="EMBL" id="TJZ56911.1"/>
    </source>
</evidence>
<dbReference type="GO" id="GO:0006508">
    <property type="term" value="P:proteolysis"/>
    <property type="evidence" value="ECO:0007669"/>
    <property type="project" value="InterPro"/>
</dbReference>
<dbReference type="InterPro" id="IPR011600">
    <property type="entry name" value="Pept_C14_caspase"/>
</dbReference>
<organism evidence="3 4">
    <name type="scientific">Streptomyces piniterrae</name>
    <dbReference type="NCBI Taxonomy" id="2571125"/>
    <lineage>
        <taxon>Bacteria</taxon>
        <taxon>Bacillati</taxon>
        <taxon>Actinomycetota</taxon>
        <taxon>Actinomycetes</taxon>
        <taxon>Kitasatosporales</taxon>
        <taxon>Streptomycetaceae</taxon>
        <taxon>Streptomyces</taxon>
    </lineage>
</organism>
<dbReference type="InterPro" id="IPR053137">
    <property type="entry name" value="NLR-like"/>
</dbReference>
<dbReference type="RefSeq" id="WP_136738531.1">
    <property type="nucleotide sequence ID" value="NZ_SUMB01000002.1"/>
</dbReference>
<dbReference type="Gene3D" id="1.25.40.10">
    <property type="entry name" value="Tetratricopeptide repeat domain"/>
    <property type="match status" value="2"/>
</dbReference>
<name>A0A4U0NQQ9_9ACTN</name>
<feature type="domain" description="Peptidase C14 caspase" evidence="2">
    <location>
        <begin position="10"/>
        <end position="251"/>
    </location>
</feature>
<dbReference type="InterPro" id="IPR029030">
    <property type="entry name" value="Caspase-like_dom_sf"/>
</dbReference>
<dbReference type="PANTHER" id="PTHR46082:SF6">
    <property type="entry name" value="AAA+ ATPASE DOMAIN-CONTAINING PROTEIN-RELATED"/>
    <property type="match status" value="1"/>
</dbReference>
<dbReference type="Proteomes" id="UP000308697">
    <property type="component" value="Unassembled WGS sequence"/>
</dbReference>
<accession>A0A4U0NQQ9</accession>
<protein>
    <submittedName>
        <fullName evidence="3">Tetratricopeptide repeat protein</fullName>
    </submittedName>
</protein>
<gene>
    <name evidence="3" type="ORF">FCH28_05285</name>
</gene>
<dbReference type="GO" id="GO:0004197">
    <property type="term" value="F:cysteine-type endopeptidase activity"/>
    <property type="evidence" value="ECO:0007669"/>
    <property type="project" value="InterPro"/>
</dbReference>
<feature type="region of interest" description="Disordered" evidence="1">
    <location>
        <begin position="478"/>
        <end position="497"/>
    </location>
</feature>
<dbReference type="Pfam" id="PF00656">
    <property type="entry name" value="Peptidase_C14"/>
    <property type="match status" value="1"/>
</dbReference>
<dbReference type="NCBIfam" id="NF047832">
    <property type="entry name" value="caspase_w_EACC1"/>
    <property type="match status" value="1"/>
</dbReference>
<dbReference type="AlphaFoldDB" id="A0A4U0NQQ9"/>
<dbReference type="Gene3D" id="3.40.50.1460">
    <property type="match status" value="1"/>
</dbReference>
<dbReference type="Pfam" id="PF13374">
    <property type="entry name" value="TPR_10"/>
    <property type="match status" value="4"/>
</dbReference>
<comment type="caution">
    <text evidence="3">The sequence shown here is derived from an EMBL/GenBank/DDBJ whole genome shotgun (WGS) entry which is preliminary data.</text>
</comment>
<dbReference type="SUPFAM" id="SSF48452">
    <property type="entry name" value="TPR-like"/>
    <property type="match status" value="1"/>
</dbReference>
<evidence type="ECO:0000313" key="4">
    <source>
        <dbReference type="Proteomes" id="UP000308697"/>
    </source>
</evidence>
<evidence type="ECO:0000256" key="1">
    <source>
        <dbReference type="SAM" id="MobiDB-lite"/>
    </source>
</evidence>
<dbReference type="InterPro" id="IPR011990">
    <property type="entry name" value="TPR-like_helical_dom_sf"/>
</dbReference>
<proteinExistence type="predicted"/>
<sequence length="704" mass="75662">MRVPAPAASRAVLIGVGSYTHPDLAPLPAAETGASRLATLLGDPTIWGLPAGHVSVLPADATAEDVLGAVRDAAQGATDSLVVYFAGHGLRDREERLFLALKGADADYPQIGTLSYRVLRDVLRQVGYRARRRVTVLDCCYSGLAGSMSATGDPTRSELARALDEPERTDGAPIMGPTVGITGHEDDYGDCILTSAPPTQRSFATPGAPFPDFTGELIDVLEHGITNAGETISLDDVWRRARNRLRERGSPEPQQFTQNAVARHIRLRNRSHGQEVRTLESRFHGAQELGRAGDPAGAVAGFSDLVVDLERVLGPDHHTTLVGRYELALWRGRAGDPAAAVHGLTEVVRDLKGALGDDDAETLTGRQSLALWRHIAGDAAGAAADFADLVPALQRVLGPDHPDTLTSRQNLVSLRGEHDPAAALVDLADLVPVLQRVLGPDHPDTLTSRQNLAVLRGEAGDPVAAVRELAEVLSARRKALGSDGPDDPDHPDDPDTLTNRFMLARWRGKAGDPAAAVRVLAEVLSDRQRVLGPDHRGTLTNRQELALWRGEAGDPAAAVRELAEVLSDRRRVLGPDHRDTLINRHELARWRGMAGDPAAAAEEFAALLADVERVLGPNSPTTLTTRHELARWRGEAGDPAAAVRGLAEVLSVRLRVLGPDHRDTLTNWYELARWGVEQWPASRSGFERGAPSLVRAIAVGADWR</sequence>